<evidence type="ECO:0000313" key="3">
    <source>
        <dbReference type="Proteomes" id="UP000037510"/>
    </source>
</evidence>
<dbReference type="Proteomes" id="UP000037510">
    <property type="component" value="Unassembled WGS sequence"/>
</dbReference>
<protein>
    <submittedName>
        <fullName evidence="2">AMP deaminase</fullName>
    </submittedName>
</protein>
<evidence type="ECO:0000256" key="1">
    <source>
        <dbReference type="ARBA" id="ARBA00006676"/>
    </source>
</evidence>
<evidence type="ECO:0000313" key="2">
    <source>
        <dbReference type="EMBL" id="KOB57973.1"/>
    </source>
</evidence>
<feature type="non-terminal residue" evidence="2">
    <location>
        <position position="1"/>
    </location>
</feature>
<reference evidence="2 3" key="1">
    <citation type="journal article" date="2015" name="Genome Biol. Evol.">
        <title>The genome of winter moth (Operophtera brumata) provides a genomic perspective on sexual dimorphism and phenology.</title>
        <authorList>
            <person name="Derks M.F."/>
            <person name="Smit S."/>
            <person name="Salis L."/>
            <person name="Schijlen E."/>
            <person name="Bossers A."/>
            <person name="Mateman C."/>
            <person name="Pijl A.S."/>
            <person name="de Ridder D."/>
            <person name="Groenen M.A."/>
            <person name="Visser M.E."/>
            <person name="Megens H.J."/>
        </authorList>
    </citation>
    <scope>NUCLEOTIDE SEQUENCE [LARGE SCALE GENOMIC DNA]</scope>
    <source>
        <strain evidence="2">WM2013NL</strain>
        <tissue evidence="2">Head and thorax</tissue>
    </source>
</reference>
<dbReference type="InterPro" id="IPR006329">
    <property type="entry name" value="AMPD"/>
</dbReference>
<dbReference type="GO" id="GO:0046033">
    <property type="term" value="P:AMP metabolic process"/>
    <property type="evidence" value="ECO:0007669"/>
    <property type="project" value="TreeGrafter"/>
</dbReference>
<dbReference type="SUPFAM" id="SSF51556">
    <property type="entry name" value="Metallo-dependent hydrolases"/>
    <property type="match status" value="1"/>
</dbReference>
<sequence>GKSDLAQCVTRTLVRGPAVNGTPNEVTFQRVSVQGIHVTGVPMEDLMRSATLVAEALRLRQHYMEISCQSFAPTAAEYLTSHEIPRLLQREYQSTVFNKALLNLDKNLDPWACTMPPDRLYTCLWVDGVMVMYRTAADAEAGRPLPYQTLPFRQYVEDMSRLMDMISDGPLKSFSFRRLSYLSSKFKMHALLNELHELALQKSVPHRDFYNIRTLRQKADEVVAVTSGVPMTLRSVFEELQLDAYDLNVDILDVHADRNTFHRFDRFNAKYNPVGENRLREVFLKTDNFMNGTYFARMIKLKPRISIYCKNINEWDKLASWALRNDVYSTHIRWLVQVPRMYDIYHINKLLKNFQEFLSNLFNPLFQVSVDPSSNPELNKFL</sequence>
<feature type="non-terminal residue" evidence="2">
    <location>
        <position position="382"/>
    </location>
</feature>
<organism evidence="2 3">
    <name type="scientific">Operophtera brumata</name>
    <name type="common">Winter moth</name>
    <name type="synonym">Phalaena brumata</name>
    <dbReference type="NCBI Taxonomy" id="104452"/>
    <lineage>
        <taxon>Eukaryota</taxon>
        <taxon>Metazoa</taxon>
        <taxon>Ecdysozoa</taxon>
        <taxon>Arthropoda</taxon>
        <taxon>Hexapoda</taxon>
        <taxon>Insecta</taxon>
        <taxon>Pterygota</taxon>
        <taxon>Neoptera</taxon>
        <taxon>Endopterygota</taxon>
        <taxon>Lepidoptera</taxon>
        <taxon>Glossata</taxon>
        <taxon>Ditrysia</taxon>
        <taxon>Geometroidea</taxon>
        <taxon>Geometridae</taxon>
        <taxon>Larentiinae</taxon>
        <taxon>Operophtera</taxon>
    </lineage>
</organism>
<dbReference type="AlphaFoldDB" id="A0A0L7K587"/>
<dbReference type="Gene3D" id="3.20.20.140">
    <property type="entry name" value="Metal-dependent hydrolases"/>
    <property type="match status" value="2"/>
</dbReference>
<dbReference type="GO" id="GO:0005829">
    <property type="term" value="C:cytosol"/>
    <property type="evidence" value="ECO:0007669"/>
    <property type="project" value="TreeGrafter"/>
</dbReference>
<gene>
    <name evidence="2" type="ORF">OBRU01_25596</name>
</gene>
<accession>A0A0L7K587</accession>
<comment type="caution">
    <text evidence="2">The sequence shown here is derived from an EMBL/GenBank/DDBJ whole genome shotgun (WGS) entry which is preliminary data.</text>
</comment>
<dbReference type="GO" id="GO:0032264">
    <property type="term" value="P:IMP salvage"/>
    <property type="evidence" value="ECO:0007669"/>
    <property type="project" value="InterPro"/>
</dbReference>
<dbReference type="EMBL" id="JTDY01010827">
    <property type="protein sequence ID" value="KOB57973.1"/>
    <property type="molecule type" value="Genomic_DNA"/>
</dbReference>
<dbReference type="PANTHER" id="PTHR11359:SF0">
    <property type="entry name" value="AMP DEAMINASE"/>
    <property type="match status" value="1"/>
</dbReference>
<dbReference type="PANTHER" id="PTHR11359">
    <property type="entry name" value="AMP DEAMINASE"/>
    <property type="match status" value="1"/>
</dbReference>
<proteinExistence type="inferred from homology"/>
<keyword evidence="3" id="KW-1185">Reference proteome</keyword>
<comment type="similarity">
    <text evidence="1">Belongs to the metallo-dependent hydrolases superfamily. Adenosine and AMP deaminases family.</text>
</comment>
<dbReference type="STRING" id="104452.A0A0L7K587"/>
<dbReference type="Pfam" id="PF19326">
    <property type="entry name" value="AMP_deaminase"/>
    <property type="match status" value="1"/>
</dbReference>
<dbReference type="GO" id="GO:0003876">
    <property type="term" value="F:AMP deaminase activity"/>
    <property type="evidence" value="ECO:0007669"/>
    <property type="project" value="InterPro"/>
</dbReference>
<name>A0A0L7K587_OPEBR</name>
<dbReference type="InterPro" id="IPR032466">
    <property type="entry name" value="Metal_Hydrolase"/>
</dbReference>